<gene>
    <name evidence="1" type="ORF">JFL49_08590</name>
</gene>
<dbReference type="EMBL" id="CP066558">
    <property type="protein sequence ID" value="QQF82103.1"/>
    <property type="molecule type" value="Genomic_DNA"/>
</dbReference>
<dbReference type="InterPro" id="IPR013557">
    <property type="entry name" value="AntA/B_antirep"/>
</dbReference>
<organism evidence="1 2">
    <name type="scientific">Histophilus somni</name>
    <name type="common">Haemophilus somnus</name>
    <dbReference type="NCBI Taxonomy" id="731"/>
    <lineage>
        <taxon>Bacteria</taxon>
        <taxon>Pseudomonadati</taxon>
        <taxon>Pseudomonadota</taxon>
        <taxon>Gammaproteobacteria</taxon>
        <taxon>Pasteurellales</taxon>
        <taxon>Pasteurellaceae</taxon>
        <taxon>Histophilus</taxon>
    </lineage>
</organism>
<dbReference type="PANTHER" id="PTHR36180">
    <property type="entry name" value="DNA-BINDING PROTEIN-RELATED-RELATED"/>
    <property type="match status" value="1"/>
</dbReference>
<evidence type="ECO:0000313" key="1">
    <source>
        <dbReference type="EMBL" id="QQF82103.1"/>
    </source>
</evidence>
<dbReference type="AlphaFoldDB" id="A0A9Q6P7H4"/>
<keyword evidence="2" id="KW-1185">Reference proteome</keyword>
<sequence>MTHFNIKTFTGLILNIPTQLVNARDLHKELQSKQEFSNWIKHRISEYEFMENLDFIGVDNIIITEAGFLGKREKVVRDYHLTIDMVKELCMIERTKLGRAVRRYFIKMEKKAILEIPRLQAENHVLKQQLLGIPTVLRQNPDMLLKLKKQAQQALLTAHPEYKEILRYRDMGLTNTEICTLLRLSPTALKRRLVKLFEFELIERKAQNQFTTKTQLLLTFNA</sequence>
<dbReference type="RefSeq" id="WP_075294201.1">
    <property type="nucleotide sequence ID" value="NZ_CP018802.1"/>
</dbReference>
<protein>
    <submittedName>
        <fullName evidence="1">AntA/AntB antirepressor family protein</fullName>
    </submittedName>
</protein>
<proteinExistence type="predicted"/>
<dbReference type="Pfam" id="PF08346">
    <property type="entry name" value="AntA"/>
    <property type="match status" value="1"/>
</dbReference>
<dbReference type="Proteomes" id="UP000595373">
    <property type="component" value="Chromosome"/>
</dbReference>
<name>A0A9Q6P7H4_HISSO</name>
<dbReference type="OrthoDB" id="79831at2"/>
<accession>A0A9Q6P7H4</accession>
<dbReference type="PANTHER" id="PTHR36180:SF1">
    <property type="entry name" value="ANTA_ANTB ANTIREPRESSOR DOMAIN-CONTAINING PROTEIN"/>
    <property type="match status" value="1"/>
</dbReference>
<evidence type="ECO:0000313" key="2">
    <source>
        <dbReference type="Proteomes" id="UP000595373"/>
    </source>
</evidence>
<reference evidence="1 2" key="1">
    <citation type="submission" date="2020-12" db="EMBL/GenBank/DDBJ databases">
        <title>ASc-MMNZ-VFA-070.</title>
        <authorList>
            <person name="Schryvers A."/>
            <person name="Mostafa Nazari M."/>
            <person name="Farshchi Andisi V."/>
            <person name="Timsit E."/>
            <person name="Walter Morck D."/>
        </authorList>
    </citation>
    <scope>NUCLEOTIDE SEQUENCE [LARGE SCALE GENOMIC DNA]</scope>
    <source>
        <strain evidence="1 2">ASc-MMNZ-VFA-070</strain>
    </source>
</reference>